<organism evidence="2 3">
    <name type="scientific">Nocardioides mangrovi</name>
    <dbReference type="NCBI Taxonomy" id="2874580"/>
    <lineage>
        <taxon>Bacteria</taxon>
        <taxon>Bacillati</taxon>
        <taxon>Actinomycetota</taxon>
        <taxon>Actinomycetes</taxon>
        <taxon>Propionibacteriales</taxon>
        <taxon>Nocardioidaceae</taxon>
        <taxon>Nocardioides</taxon>
    </lineage>
</organism>
<accession>A0ABS7UKN0</accession>
<reference evidence="2 3" key="1">
    <citation type="submission" date="2021-09" db="EMBL/GenBank/DDBJ databases">
        <title>Whole genome sequence of Nocardioides sp. GBK3QG-3.</title>
        <authorList>
            <person name="Tuo L."/>
        </authorList>
    </citation>
    <scope>NUCLEOTIDE SEQUENCE [LARGE SCALE GENOMIC DNA]</scope>
    <source>
        <strain evidence="2 3">GBK3QG-3</strain>
    </source>
</reference>
<keyword evidence="1" id="KW-1133">Transmembrane helix</keyword>
<keyword evidence="3" id="KW-1185">Reference proteome</keyword>
<evidence type="ECO:0000313" key="2">
    <source>
        <dbReference type="EMBL" id="MBZ5741216.1"/>
    </source>
</evidence>
<feature type="transmembrane region" description="Helical" evidence="1">
    <location>
        <begin position="124"/>
        <end position="142"/>
    </location>
</feature>
<gene>
    <name evidence="2" type="ORF">K8U61_23855</name>
</gene>
<feature type="transmembrane region" description="Helical" evidence="1">
    <location>
        <begin position="27"/>
        <end position="57"/>
    </location>
</feature>
<protein>
    <submittedName>
        <fullName evidence="2">DUF4389 domain-containing protein</fullName>
    </submittedName>
</protein>
<comment type="caution">
    <text evidence="2">The sequence shown here is derived from an EMBL/GenBank/DDBJ whole genome shotgun (WGS) entry which is preliminary data.</text>
</comment>
<sequence length="216" mass="24215">MSSTTYPVRVDADLDTDLRRWLWLVKWILALPHCIVLVFLWIAFAVLSLVAFFAILFTGRYPRGIFDFNVGVLRWSWRVGYYAYDALGTDRYPPFSLGEHPDYPARLEIDYPEHLSRGLVLVKWWLLAIPQYLLVGLFFGGVHEAGSAGLVGLLVLFAAVALLFTGTYPATIFDLVVGLNRWGLRVAAYAALMTDEYPPFRLDLGGSDPAVVAEPA</sequence>
<dbReference type="RefSeq" id="WP_224125515.1">
    <property type="nucleotide sequence ID" value="NZ_JAIQZJ010000026.1"/>
</dbReference>
<dbReference type="Pfam" id="PF14333">
    <property type="entry name" value="DUF4389"/>
    <property type="match status" value="2"/>
</dbReference>
<proteinExistence type="predicted"/>
<keyword evidence="1" id="KW-0812">Transmembrane</keyword>
<dbReference type="Proteomes" id="UP000780875">
    <property type="component" value="Unassembled WGS sequence"/>
</dbReference>
<evidence type="ECO:0000313" key="3">
    <source>
        <dbReference type="Proteomes" id="UP000780875"/>
    </source>
</evidence>
<dbReference type="InterPro" id="IPR025498">
    <property type="entry name" value="DUF4389"/>
</dbReference>
<keyword evidence="1" id="KW-0472">Membrane</keyword>
<evidence type="ECO:0000256" key="1">
    <source>
        <dbReference type="SAM" id="Phobius"/>
    </source>
</evidence>
<dbReference type="EMBL" id="JAIQZJ010000026">
    <property type="protein sequence ID" value="MBZ5741216.1"/>
    <property type="molecule type" value="Genomic_DNA"/>
</dbReference>
<feature type="transmembrane region" description="Helical" evidence="1">
    <location>
        <begin position="148"/>
        <end position="177"/>
    </location>
</feature>
<name>A0ABS7UKN0_9ACTN</name>